<dbReference type="PANTHER" id="PTHR14911:SF13">
    <property type="entry name" value="TRNA (GUANINE(6)-N2)-METHYLTRANSFERASE THUMP3"/>
    <property type="match status" value="1"/>
</dbReference>
<dbReference type="PANTHER" id="PTHR14911">
    <property type="entry name" value="THUMP DOMAIN-CONTAINING"/>
    <property type="match status" value="1"/>
</dbReference>
<feature type="domain" description="Ribosomal RNA large subunit methyltransferase K/L-like methyltransferase" evidence="1">
    <location>
        <begin position="162"/>
        <end position="321"/>
    </location>
</feature>
<proteinExistence type="predicted"/>
<dbReference type="SUPFAM" id="SSF143437">
    <property type="entry name" value="THUMP domain-like"/>
    <property type="match status" value="1"/>
</dbReference>
<accession>A0ABN7RGQ3</accession>
<organism evidence="2 3">
    <name type="scientific">Oikopleura dioica</name>
    <name type="common">Tunicate</name>
    <dbReference type="NCBI Taxonomy" id="34765"/>
    <lineage>
        <taxon>Eukaryota</taxon>
        <taxon>Metazoa</taxon>
        <taxon>Chordata</taxon>
        <taxon>Tunicata</taxon>
        <taxon>Appendicularia</taxon>
        <taxon>Copelata</taxon>
        <taxon>Oikopleuridae</taxon>
        <taxon>Oikopleura</taxon>
    </lineage>
</organism>
<dbReference type="EMBL" id="OU015568">
    <property type="protein sequence ID" value="CAG5077003.1"/>
    <property type="molecule type" value="Genomic_DNA"/>
</dbReference>
<reference evidence="2 3" key="1">
    <citation type="submission" date="2021-04" db="EMBL/GenBank/DDBJ databases">
        <authorList>
            <person name="Bliznina A."/>
        </authorList>
    </citation>
    <scope>NUCLEOTIDE SEQUENCE [LARGE SCALE GENOMIC DNA]</scope>
</reference>
<sequence length="372" mass="42809">MKKKMRVALGELAKKINWSYVEKIWMQNQPYVRQRSSKHKKSSKSSAKKAIFKEVDENGDFMVEKSSPDFASATFSLEREVGMNNLKNEDIRFRCSANRVGKKQCITSCLCANIFGGHVFDKAKWQFNLTEFNCHLMLFMMGKSIQVYLLLTNESLHRRNVVHFGITTLRPTICHGMLREAQISLGDIVLDPMAGSGSLSIEGAVSCQDRAFFIGTDLFAPAVRKCELNKDHLDKLIEKLNLKRLNLNFGMMDATDLPFRDNSIDSVVTDLPFGKRIKEVMLGTNMRELYFKSLKELSRVTRKWGVFLSCDKNSMKYAIDKLCSDGLKLWRFIHCRMINHGGSRVGIYLFQKYDYFLQCAEEHNRNKENIEA</sequence>
<evidence type="ECO:0000313" key="2">
    <source>
        <dbReference type="EMBL" id="CAG5077003.1"/>
    </source>
</evidence>
<dbReference type="SUPFAM" id="SSF53335">
    <property type="entry name" value="S-adenosyl-L-methionine-dependent methyltransferases"/>
    <property type="match status" value="1"/>
</dbReference>
<dbReference type="InterPro" id="IPR029063">
    <property type="entry name" value="SAM-dependent_MTases_sf"/>
</dbReference>
<dbReference type="Pfam" id="PF01170">
    <property type="entry name" value="UPF0020"/>
    <property type="match status" value="1"/>
</dbReference>
<name>A0ABN7RGQ3_OIKDI</name>
<protein>
    <submittedName>
        <fullName evidence="2">Oidioi.mRNA.OKI2018_I69.PAR.g8608.t1.cds</fullName>
    </submittedName>
</protein>
<dbReference type="InterPro" id="IPR000241">
    <property type="entry name" value="RlmKL-like_Mtase"/>
</dbReference>
<evidence type="ECO:0000313" key="3">
    <source>
        <dbReference type="Proteomes" id="UP001158576"/>
    </source>
</evidence>
<dbReference type="Gene3D" id="3.40.50.150">
    <property type="entry name" value="Vaccinia Virus protein VP39"/>
    <property type="match status" value="1"/>
</dbReference>
<keyword evidence="3" id="KW-1185">Reference proteome</keyword>
<gene>
    <name evidence="2" type="ORF">OKIOD_LOCUS166</name>
</gene>
<evidence type="ECO:0000259" key="1">
    <source>
        <dbReference type="Pfam" id="PF01170"/>
    </source>
</evidence>
<dbReference type="Proteomes" id="UP001158576">
    <property type="component" value="Chromosome PAR"/>
</dbReference>